<dbReference type="InterPro" id="IPR005183">
    <property type="entry name" value="DUF305_CopM-like"/>
</dbReference>
<dbReference type="PROSITE" id="PS51257">
    <property type="entry name" value="PROKAR_LIPOPROTEIN"/>
    <property type="match status" value="1"/>
</dbReference>
<dbReference type="Gene3D" id="1.20.1260.10">
    <property type="match status" value="1"/>
</dbReference>
<sequence length="209" mass="22578">MRKSTITGALAAAGIALAGCSPSEAPSPMPPAPGTPPPPSAIAPAEGSQDGDETRNVNTDLQFAQEMLALHEVELQLLEAGEANVSRQWVADLAQQFEHEHGPRIEEIRNWLREHGQSDAPPQNVGPGEDAQAPNVGAGELLSKLEEAQQGRVARLWIQGMLTHTQKVVDAATTEINEGTDPQLRSIAEQIKNDRQADIRELRQRLETL</sequence>
<feature type="chain" id="PRO_5039276225" evidence="2">
    <location>
        <begin position="19"/>
        <end position="209"/>
    </location>
</feature>
<dbReference type="OrthoDB" id="26872at2"/>
<name>A0A368VTV6_9ACTN</name>
<accession>A0A368VTV6</accession>
<evidence type="ECO:0000313" key="5">
    <source>
        <dbReference type="Proteomes" id="UP000253495"/>
    </source>
</evidence>
<dbReference type="Proteomes" id="UP000253495">
    <property type="component" value="Unassembled WGS sequence"/>
</dbReference>
<keyword evidence="5" id="KW-1185">Reference proteome</keyword>
<evidence type="ECO:0000256" key="1">
    <source>
        <dbReference type="SAM" id="MobiDB-lite"/>
    </source>
</evidence>
<feature type="compositionally biased region" description="Pro residues" evidence="1">
    <location>
        <begin position="25"/>
        <end position="41"/>
    </location>
</feature>
<evidence type="ECO:0000256" key="2">
    <source>
        <dbReference type="SAM" id="SignalP"/>
    </source>
</evidence>
<feature type="domain" description="DUF305" evidence="3">
    <location>
        <begin position="60"/>
        <end position="204"/>
    </location>
</feature>
<dbReference type="PANTHER" id="PTHR36933">
    <property type="entry name" value="SLL0788 PROTEIN"/>
    <property type="match status" value="1"/>
</dbReference>
<evidence type="ECO:0000313" key="4">
    <source>
        <dbReference type="EMBL" id="RCW42883.1"/>
    </source>
</evidence>
<dbReference type="PANTHER" id="PTHR36933:SF1">
    <property type="entry name" value="SLL0788 PROTEIN"/>
    <property type="match status" value="1"/>
</dbReference>
<proteinExistence type="predicted"/>
<feature type="region of interest" description="Disordered" evidence="1">
    <location>
        <begin position="19"/>
        <end position="55"/>
    </location>
</feature>
<dbReference type="Pfam" id="PF03713">
    <property type="entry name" value="DUF305"/>
    <property type="match status" value="1"/>
</dbReference>
<organism evidence="4 5">
    <name type="scientific">Halopolyspora algeriensis</name>
    <dbReference type="NCBI Taxonomy" id="1500506"/>
    <lineage>
        <taxon>Bacteria</taxon>
        <taxon>Bacillati</taxon>
        <taxon>Actinomycetota</taxon>
        <taxon>Actinomycetes</taxon>
        <taxon>Actinomycetes incertae sedis</taxon>
        <taxon>Halopolyspora</taxon>
    </lineage>
</organism>
<keyword evidence="2" id="KW-0732">Signal</keyword>
<gene>
    <name evidence="4" type="ORF">DFQ14_108143</name>
</gene>
<dbReference type="AlphaFoldDB" id="A0A368VTV6"/>
<protein>
    <submittedName>
        <fullName evidence="4">Uncharacterized protein (DUF305 family)</fullName>
    </submittedName>
</protein>
<reference evidence="4 5" key="1">
    <citation type="submission" date="2018-07" db="EMBL/GenBank/DDBJ databases">
        <title>Genomic Encyclopedia of Type Strains, Phase III (KMG-III): the genomes of soil and plant-associated and newly described type strains.</title>
        <authorList>
            <person name="Whitman W."/>
        </authorList>
    </citation>
    <scope>NUCLEOTIDE SEQUENCE [LARGE SCALE GENOMIC DNA]</scope>
    <source>
        <strain evidence="4 5">CECT 8575</strain>
    </source>
</reference>
<feature type="signal peptide" evidence="2">
    <location>
        <begin position="1"/>
        <end position="18"/>
    </location>
</feature>
<evidence type="ECO:0000259" key="3">
    <source>
        <dbReference type="Pfam" id="PF03713"/>
    </source>
</evidence>
<dbReference type="RefSeq" id="WP_114453671.1">
    <property type="nucleotide sequence ID" value="NZ_QPJC01000008.1"/>
</dbReference>
<feature type="region of interest" description="Disordered" evidence="1">
    <location>
        <begin position="116"/>
        <end position="135"/>
    </location>
</feature>
<dbReference type="InterPro" id="IPR012347">
    <property type="entry name" value="Ferritin-like"/>
</dbReference>
<comment type="caution">
    <text evidence="4">The sequence shown here is derived from an EMBL/GenBank/DDBJ whole genome shotgun (WGS) entry which is preliminary data.</text>
</comment>
<dbReference type="EMBL" id="QPJC01000008">
    <property type="protein sequence ID" value="RCW42883.1"/>
    <property type="molecule type" value="Genomic_DNA"/>
</dbReference>